<dbReference type="InterPro" id="IPR002320">
    <property type="entry name" value="Thr-tRNA-ligase_IIa"/>
</dbReference>
<dbReference type="Proteomes" id="UP000694545">
    <property type="component" value="Unplaced"/>
</dbReference>
<dbReference type="CDD" id="cd00860">
    <property type="entry name" value="ThrRS_anticodon"/>
    <property type="match status" value="1"/>
</dbReference>
<dbReference type="PANTHER" id="PTHR11451">
    <property type="entry name" value="THREONINE-TRNA LIGASE"/>
    <property type="match status" value="1"/>
</dbReference>
<dbReference type="PROSITE" id="PS51880">
    <property type="entry name" value="TGS"/>
    <property type="match status" value="1"/>
</dbReference>
<dbReference type="InterPro" id="IPR006195">
    <property type="entry name" value="aa-tRNA-synth_II"/>
</dbReference>
<dbReference type="CDD" id="cd00771">
    <property type="entry name" value="ThrRS_core"/>
    <property type="match status" value="1"/>
</dbReference>
<keyword evidence="8" id="KW-0648">Protein biosynthesis</keyword>
<dbReference type="SMART" id="SM00863">
    <property type="entry name" value="tRNA_SAD"/>
    <property type="match status" value="1"/>
</dbReference>
<evidence type="ECO:0000256" key="12">
    <source>
        <dbReference type="ARBA" id="ARBA00058080"/>
    </source>
</evidence>
<evidence type="ECO:0000256" key="3">
    <source>
        <dbReference type="ARBA" id="ARBA00013163"/>
    </source>
</evidence>
<dbReference type="PROSITE" id="PS50862">
    <property type="entry name" value="AA_TRNA_LIGASE_II"/>
    <property type="match status" value="1"/>
</dbReference>
<dbReference type="InterPro" id="IPR045864">
    <property type="entry name" value="aa-tRNA-synth_II/BPL/LPL"/>
</dbReference>
<dbReference type="KEGG" id="vko:123032965"/>
<dbReference type="GO" id="GO:0004829">
    <property type="term" value="F:threonine-tRNA ligase activity"/>
    <property type="evidence" value="ECO:0007669"/>
    <property type="project" value="UniProtKB-EC"/>
</dbReference>
<keyword evidence="6" id="KW-0547">Nucleotide-binding</keyword>
<evidence type="ECO:0000313" key="16">
    <source>
        <dbReference type="Proteomes" id="UP000694545"/>
    </source>
</evidence>
<evidence type="ECO:0000256" key="6">
    <source>
        <dbReference type="ARBA" id="ARBA00022741"/>
    </source>
</evidence>
<dbReference type="InterPro" id="IPR004095">
    <property type="entry name" value="TGS"/>
</dbReference>
<dbReference type="Gene3D" id="3.30.930.10">
    <property type="entry name" value="Bira Bifunctional Protein, Domain 2"/>
    <property type="match status" value="1"/>
</dbReference>
<dbReference type="GO" id="GO:0005524">
    <property type="term" value="F:ATP binding"/>
    <property type="evidence" value="ECO:0007669"/>
    <property type="project" value="UniProtKB-KW"/>
</dbReference>
<keyword evidence="7" id="KW-0067">ATP-binding</keyword>
<dbReference type="CTD" id="80222"/>
<comment type="similarity">
    <text evidence="2">Belongs to the class-II aminoacyl-tRNA synthetase family.</text>
</comment>
<evidence type="ECO:0000256" key="4">
    <source>
        <dbReference type="ARBA" id="ARBA00022490"/>
    </source>
</evidence>
<evidence type="ECO:0000259" key="14">
    <source>
        <dbReference type="PROSITE" id="PS51880"/>
    </source>
</evidence>
<keyword evidence="5" id="KW-0436">Ligase</keyword>
<dbReference type="Pfam" id="PF07973">
    <property type="entry name" value="tRNA_SAD"/>
    <property type="match status" value="1"/>
</dbReference>
<evidence type="ECO:0000256" key="2">
    <source>
        <dbReference type="ARBA" id="ARBA00008226"/>
    </source>
</evidence>
<dbReference type="InterPro" id="IPR036621">
    <property type="entry name" value="Anticodon-bd_dom_sf"/>
</dbReference>
<dbReference type="NCBIfam" id="TIGR00418">
    <property type="entry name" value="thrS"/>
    <property type="match status" value="1"/>
</dbReference>
<dbReference type="SUPFAM" id="SSF81271">
    <property type="entry name" value="TGS-like"/>
    <property type="match status" value="1"/>
</dbReference>
<dbReference type="InterPro" id="IPR012675">
    <property type="entry name" value="Beta-grasp_dom_sf"/>
</dbReference>
<gene>
    <name evidence="15" type="primary">TARS2</name>
</gene>
<dbReference type="PANTHER" id="PTHR11451:SF36">
    <property type="entry name" value="THREONINE--TRNA LIGASE 1, CYTOPLASMIC"/>
    <property type="match status" value="1"/>
</dbReference>
<comment type="subcellular location">
    <subcellularLocation>
        <location evidence="1">Cytoplasm</location>
    </subcellularLocation>
</comment>
<dbReference type="InterPro" id="IPR002314">
    <property type="entry name" value="aa-tRNA-synt_IIb"/>
</dbReference>
<comment type="catalytic activity">
    <reaction evidence="11">
        <text>tRNA(Thr) + L-threonine + ATP = L-threonyl-tRNA(Thr) + AMP + diphosphate + H(+)</text>
        <dbReference type="Rhea" id="RHEA:24624"/>
        <dbReference type="Rhea" id="RHEA-COMP:9670"/>
        <dbReference type="Rhea" id="RHEA-COMP:9704"/>
        <dbReference type="ChEBI" id="CHEBI:15378"/>
        <dbReference type="ChEBI" id="CHEBI:30616"/>
        <dbReference type="ChEBI" id="CHEBI:33019"/>
        <dbReference type="ChEBI" id="CHEBI:57926"/>
        <dbReference type="ChEBI" id="CHEBI:78442"/>
        <dbReference type="ChEBI" id="CHEBI:78534"/>
        <dbReference type="ChEBI" id="CHEBI:456215"/>
        <dbReference type="EC" id="6.1.1.3"/>
    </reaction>
</comment>
<dbReference type="GO" id="GO:0005739">
    <property type="term" value="C:mitochondrion"/>
    <property type="evidence" value="ECO:0007669"/>
    <property type="project" value="TreeGrafter"/>
</dbReference>
<evidence type="ECO:0000256" key="8">
    <source>
        <dbReference type="ARBA" id="ARBA00022917"/>
    </source>
</evidence>
<dbReference type="InterPro" id="IPR047246">
    <property type="entry name" value="ThrRS_anticodon"/>
</dbReference>
<evidence type="ECO:0000256" key="5">
    <source>
        <dbReference type="ARBA" id="ARBA00022598"/>
    </source>
</evidence>
<dbReference type="InterPro" id="IPR012947">
    <property type="entry name" value="tRNA_SAD"/>
</dbReference>
<reference evidence="15" key="2">
    <citation type="submission" date="2025-09" db="UniProtKB">
        <authorList>
            <consortium name="Ensembl"/>
        </authorList>
    </citation>
    <scope>IDENTIFICATION</scope>
</reference>
<dbReference type="InterPro" id="IPR018163">
    <property type="entry name" value="Thr/Ala-tRNA-synth_IIc_edit"/>
</dbReference>
<protein>
    <recommendedName>
        <fullName evidence="3">threonine--tRNA ligase</fullName>
        <ecNumber evidence="3">6.1.1.3</ecNumber>
    </recommendedName>
    <alternativeName>
        <fullName evidence="10">Threonyl-tRNA synthetase</fullName>
    </alternativeName>
</protein>
<dbReference type="Gene3D" id="3.10.20.30">
    <property type="match status" value="1"/>
</dbReference>
<dbReference type="PRINTS" id="PR01047">
    <property type="entry name" value="TRNASYNTHTHR"/>
</dbReference>
<keyword evidence="9" id="KW-0030">Aminoacyl-tRNA synthetase</keyword>
<dbReference type="CDD" id="cd01667">
    <property type="entry name" value="TGS_ThrRS"/>
    <property type="match status" value="1"/>
</dbReference>
<dbReference type="FunFam" id="3.30.930.10:FF:000009">
    <property type="entry name" value="Threonine--tRNA ligase 2, cytoplasmic"/>
    <property type="match status" value="1"/>
</dbReference>
<evidence type="ECO:0000256" key="10">
    <source>
        <dbReference type="ARBA" id="ARBA00031900"/>
    </source>
</evidence>
<keyword evidence="4" id="KW-0963">Cytoplasm</keyword>
<organism evidence="15 16">
    <name type="scientific">Varanus komodoensis</name>
    <name type="common">Komodo dragon</name>
    <dbReference type="NCBI Taxonomy" id="61221"/>
    <lineage>
        <taxon>Eukaryota</taxon>
        <taxon>Metazoa</taxon>
        <taxon>Chordata</taxon>
        <taxon>Craniata</taxon>
        <taxon>Vertebrata</taxon>
        <taxon>Euteleostomi</taxon>
        <taxon>Lepidosauria</taxon>
        <taxon>Squamata</taxon>
        <taxon>Bifurcata</taxon>
        <taxon>Unidentata</taxon>
        <taxon>Episquamata</taxon>
        <taxon>Toxicofera</taxon>
        <taxon>Anguimorpha</taxon>
        <taxon>Paleoanguimorpha</taxon>
        <taxon>Varanoidea</taxon>
        <taxon>Varanidae</taxon>
        <taxon>Varanus</taxon>
    </lineage>
</organism>
<sequence length="700" mass="80442">MRVPWLWRRSWVGRRQPCRSYTAGALPSPIAERLAFYKQLRAAAEERCAERTRQERRPIRLSLPGGKVVEGEAWTSTPHQVALHISQQLAKRAVVARVNGCFHDLDRPLEDDATLEFVDFDSQDGKSLFWHSSAHILGAAAERFYGALLCHGPSIDKGFFYDMYLDGERTVSSKDLPALEELCREIIGEQLPFERLEVSRAELMELFKHNKFKLQIIDEKVTSPTAIVYRCGTLVDLCRGPHVRHTGEIRALKLLKNSSAHWHGDPSRESLQRIYGISFPSPRQLEEWERAQEEAMQRDHRRIGQAQELFFFHELSPGSCFFLPKGAHVYTTLVGFIKSEYRKRGFSEVITPNIFNARLWEVSGHWQHYGENMFTFQVENEAFALKPMNCPGHCLMFGHRPRSWRELPLRLADFGVLHRNEPSGTLTGLTRVRRFQQDDAHIFCSMDQLESEISSCLDFVQAVYSVFGFTFHFSLSTRPENFLGELHLWDQAEQLLEKSLQDSGLPWELSPGDGAFYGPKIDIQIKDALGRQHQCATIQLDFQMPIRFDLSFTSKGGGAPERPVMIHRAVLGSVERMLAVLAENYGGRWPFWLSPFQIMVIPVGPEAESYAHEVQQCFSQAGFMADVDTNVGSTLNRKIWHAQLAQYNFQFVVGKKEMSRRTVNVRSRDTRQHGERQLHEVLHRLQALRDTRARNAEELF</sequence>
<dbReference type="GeneID" id="123032965"/>
<dbReference type="SUPFAM" id="SSF55681">
    <property type="entry name" value="Class II aaRS and biotin synthetases"/>
    <property type="match status" value="1"/>
</dbReference>
<dbReference type="AlphaFoldDB" id="A0A8D2KRC3"/>
<name>A0A8D2KRC3_VARKO</name>
<comment type="function">
    <text evidence="12">Catalyzes the attachment of threonine to tRNA(Thr) in a two-step reaction: threonine is first activated by ATP to form Thr-AMP and then transferred to the acceptor end of tRNA(Thr). Also edits incorrectly charged tRNA(Thr) via its editing domain, at the post-transfer stage.</text>
</comment>
<proteinExistence type="inferred from homology"/>
<dbReference type="FunFam" id="3.30.980.10:FF:000003">
    <property type="entry name" value="Threonine--tRNA ligase, cytoplasmic"/>
    <property type="match status" value="1"/>
</dbReference>
<dbReference type="Gene3D" id="3.40.50.800">
    <property type="entry name" value="Anticodon-binding domain"/>
    <property type="match status" value="1"/>
</dbReference>
<dbReference type="InterPro" id="IPR012676">
    <property type="entry name" value="TGS-like"/>
</dbReference>
<accession>A0A8D2KRC3</accession>
<dbReference type="SUPFAM" id="SSF55186">
    <property type="entry name" value="ThrRS/AlaRS common domain"/>
    <property type="match status" value="1"/>
</dbReference>
<evidence type="ECO:0000256" key="7">
    <source>
        <dbReference type="ARBA" id="ARBA00022840"/>
    </source>
</evidence>
<dbReference type="HAMAP" id="MF_00184">
    <property type="entry name" value="Thr_tRNA_synth"/>
    <property type="match status" value="1"/>
</dbReference>
<keyword evidence="16" id="KW-1185">Reference proteome</keyword>
<dbReference type="FunFam" id="3.40.50.800:FF:000003">
    <property type="entry name" value="Threonine--tRNA ligase 2, cytoplasmic"/>
    <property type="match status" value="1"/>
</dbReference>
<dbReference type="OMA" id="HNKFKLQ"/>
<dbReference type="Gene3D" id="3.30.980.10">
    <property type="entry name" value="Threonyl-trna Synthetase, Chain A, domain 2"/>
    <property type="match status" value="1"/>
</dbReference>
<evidence type="ECO:0000256" key="1">
    <source>
        <dbReference type="ARBA" id="ARBA00004496"/>
    </source>
</evidence>
<dbReference type="InterPro" id="IPR033728">
    <property type="entry name" value="ThrRS_core"/>
</dbReference>
<evidence type="ECO:0000313" key="15">
    <source>
        <dbReference type="Ensembl" id="ENSVKKP00000001560.1"/>
    </source>
</evidence>
<dbReference type="InterPro" id="IPR004154">
    <property type="entry name" value="Anticodon-bd"/>
</dbReference>
<dbReference type="Pfam" id="PF00587">
    <property type="entry name" value="tRNA-synt_2b"/>
    <property type="match status" value="1"/>
</dbReference>
<dbReference type="Ensembl" id="ENSVKKT00000001612.1">
    <property type="protein sequence ID" value="ENSVKKP00000001560.1"/>
    <property type="gene ID" value="ENSVKKG00000001274.1"/>
</dbReference>
<dbReference type="EC" id="6.1.1.3" evidence="3"/>
<feature type="domain" description="TGS" evidence="14">
    <location>
        <begin position="55"/>
        <end position="119"/>
    </location>
</feature>
<evidence type="ECO:0000259" key="13">
    <source>
        <dbReference type="PROSITE" id="PS50862"/>
    </source>
</evidence>
<dbReference type="Pfam" id="PF03129">
    <property type="entry name" value="HGTP_anticodon"/>
    <property type="match status" value="1"/>
</dbReference>
<evidence type="ECO:0000256" key="11">
    <source>
        <dbReference type="ARBA" id="ARBA00049515"/>
    </source>
</evidence>
<feature type="domain" description="Aminoacyl-transfer RNA synthetases class-II family profile" evidence="13">
    <location>
        <begin position="324"/>
        <end position="590"/>
    </location>
</feature>
<dbReference type="GO" id="GO:0006435">
    <property type="term" value="P:threonyl-tRNA aminoacylation"/>
    <property type="evidence" value="ECO:0007669"/>
    <property type="project" value="InterPro"/>
</dbReference>
<dbReference type="OrthoDB" id="5423599at2759"/>
<dbReference type="RefSeq" id="XP_044305160.1">
    <property type="nucleotide sequence ID" value="XM_044449225.1"/>
</dbReference>
<dbReference type="Pfam" id="PF02824">
    <property type="entry name" value="TGS"/>
    <property type="match status" value="1"/>
</dbReference>
<dbReference type="SUPFAM" id="SSF52954">
    <property type="entry name" value="Class II aaRS ABD-related"/>
    <property type="match status" value="1"/>
</dbReference>
<evidence type="ECO:0000256" key="9">
    <source>
        <dbReference type="ARBA" id="ARBA00023146"/>
    </source>
</evidence>
<dbReference type="FunFam" id="3.10.20.30:FF:000006">
    <property type="entry name" value="Threonine--tRNA ligase, cytoplasmic"/>
    <property type="match status" value="1"/>
</dbReference>
<reference evidence="15" key="1">
    <citation type="submission" date="2025-08" db="UniProtKB">
        <authorList>
            <consortium name="Ensembl"/>
        </authorList>
    </citation>
    <scope>IDENTIFICATION</scope>
</reference>